<organism evidence="2 3">
    <name type="scientific">Apiospora saccharicola</name>
    <dbReference type="NCBI Taxonomy" id="335842"/>
    <lineage>
        <taxon>Eukaryota</taxon>
        <taxon>Fungi</taxon>
        <taxon>Dikarya</taxon>
        <taxon>Ascomycota</taxon>
        <taxon>Pezizomycotina</taxon>
        <taxon>Sordariomycetes</taxon>
        <taxon>Xylariomycetidae</taxon>
        <taxon>Amphisphaeriales</taxon>
        <taxon>Apiosporaceae</taxon>
        <taxon>Apiospora</taxon>
    </lineage>
</organism>
<gene>
    <name evidence="2" type="ORF">PG996_009017</name>
</gene>
<sequence>MSRRKLGVMAAPESSGDTVTGINNTALFLVTGVHGLSNVHFATIQSLLEHHPQVEIHFATPTSDTDSTDGVNGRNVAKLKRIASFARSVNPAARDVTFHHLPGPSWVRALKQNTDVGAFVTPNTLIENFVAEQPWLGMLWKYPIVGADFGFPVPWRHVPENALSAFRLVWSVLNMPAIKAKQKFLQEHGGIKEPINFYKLHRPNVPWVTQTTEGASIPVDVVPPNVTCAGPIVLSAAPAAEQDPELAAWLAEGQGKTLLINLGSSISEYSPQQASTMATAIRATLNKHTDAQVLWKMMNARNRTAELEPLSGLITSGRVRISGWIDVDPVSLLETGDILASVHHGGSNCYHEAIYAGVPQVVLPLWADLYNFAALTETSGIGLYGSRGTAPGWTVDGLTNAFVTVIDDEKAAGMRGKARELSRRAKARSGREVAAAEIARWAGSGRADGL</sequence>
<evidence type="ECO:0000313" key="3">
    <source>
        <dbReference type="Proteomes" id="UP001446871"/>
    </source>
</evidence>
<proteinExistence type="predicted"/>
<comment type="caution">
    <text evidence="2">The sequence shown here is derived from an EMBL/GenBank/DDBJ whole genome shotgun (WGS) entry which is preliminary data.</text>
</comment>
<dbReference type="Gene3D" id="3.40.50.2000">
    <property type="entry name" value="Glycogen Phosphorylase B"/>
    <property type="match status" value="1"/>
</dbReference>
<dbReference type="EMBL" id="JAQQWM010000006">
    <property type="protein sequence ID" value="KAK8059087.1"/>
    <property type="molecule type" value="Genomic_DNA"/>
</dbReference>
<dbReference type="InterPro" id="IPR002213">
    <property type="entry name" value="UDP_glucos_trans"/>
</dbReference>
<keyword evidence="3" id="KW-1185">Reference proteome</keyword>
<keyword evidence="1" id="KW-0808">Transferase</keyword>
<name>A0ABR1UJJ3_9PEZI</name>
<evidence type="ECO:0008006" key="4">
    <source>
        <dbReference type="Google" id="ProtNLM"/>
    </source>
</evidence>
<protein>
    <recommendedName>
        <fullName evidence="4">Glycosyltransferase family 1 protein</fullName>
    </recommendedName>
</protein>
<evidence type="ECO:0000313" key="2">
    <source>
        <dbReference type="EMBL" id="KAK8059087.1"/>
    </source>
</evidence>
<evidence type="ECO:0000256" key="1">
    <source>
        <dbReference type="ARBA" id="ARBA00022679"/>
    </source>
</evidence>
<dbReference type="CDD" id="cd03784">
    <property type="entry name" value="GT1_Gtf-like"/>
    <property type="match status" value="1"/>
</dbReference>
<dbReference type="Proteomes" id="UP001446871">
    <property type="component" value="Unassembled WGS sequence"/>
</dbReference>
<dbReference type="InterPro" id="IPR050426">
    <property type="entry name" value="Glycosyltransferase_28"/>
</dbReference>
<dbReference type="Pfam" id="PF00201">
    <property type="entry name" value="UDPGT"/>
    <property type="match status" value="1"/>
</dbReference>
<dbReference type="SUPFAM" id="SSF53756">
    <property type="entry name" value="UDP-Glycosyltransferase/glycogen phosphorylase"/>
    <property type="match status" value="1"/>
</dbReference>
<reference evidence="2 3" key="1">
    <citation type="submission" date="2023-01" db="EMBL/GenBank/DDBJ databases">
        <title>Analysis of 21 Apiospora genomes using comparative genomics revels a genus with tremendous synthesis potential of carbohydrate active enzymes and secondary metabolites.</title>
        <authorList>
            <person name="Sorensen T."/>
        </authorList>
    </citation>
    <scope>NUCLEOTIDE SEQUENCE [LARGE SCALE GENOMIC DNA]</scope>
    <source>
        <strain evidence="2 3">CBS 83171</strain>
    </source>
</reference>
<accession>A0ABR1UJJ3</accession>
<dbReference type="PANTHER" id="PTHR48050">
    <property type="entry name" value="STEROL 3-BETA-GLUCOSYLTRANSFERASE"/>
    <property type="match status" value="1"/>
</dbReference>
<dbReference type="PANTHER" id="PTHR48050:SF13">
    <property type="entry name" value="STEROL 3-BETA-GLUCOSYLTRANSFERASE UGT80A2"/>
    <property type="match status" value="1"/>
</dbReference>